<sequence>MGNKITRRRAAIDERYTRPQGLYPCRDVDQRKLRRLILESKLAPCYPGAEDPATDLEECPICFLQYPSLNRSKCCTKGICTECFLQLKAPNTARPTQCPFCKTPTYAVEYRGAKTLEEKGLEQAEEQKVIEAKIRMRQQELQDDEEREKRREEDIRLGRTRLRTPRAQLNNHPTSITPIDEPEDMNWRSSWANADRQEQARFAMPAFSERNTSGIDPYALWVDGDYQRAGGLDITAPFQQSPIPISSNFMPSMNQQETQIDFPTPRFPPGAPRSRHREDDFDLDLEDIMVMEAIWLSIQEQGARHRFADEEATRPSESLTEICLDSEADEDPPTGGLAGAIAALAERQAVRGNTAPASQSTIHCMLPLDPEVHDRAGEVLEVLENSGDEPQSQSHHSHRDPEEPSQRAEENDMTETLASTSGREEEAEISSSRASEHLAHWVSSMQEEYRGSSHLRKSLGGRSSEQVEVDTSFASSIPSASEVTSESNPSDFRNGETSAHDEKVLLPDNFEEQMMLAMALSIADAQASRIHHGDTRSGPLPQPIQ</sequence>
<feature type="domain" description="RING-type" evidence="3">
    <location>
        <begin position="59"/>
        <end position="102"/>
    </location>
</feature>
<evidence type="ECO:0000256" key="1">
    <source>
        <dbReference type="PROSITE-ProRule" id="PRU00175"/>
    </source>
</evidence>
<protein>
    <recommendedName>
        <fullName evidence="3">RING-type domain-containing protein</fullName>
    </recommendedName>
</protein>
<evidence type="ECO:0000256" key="2">
    <source>
        <dbReference type="SAM" id="MobiDB-lite"/>
    </source>
</evidence>
<organism evidence="4 5">
    <name type="scientific">Ceratodon purpureus</name>
    <name type="common">Fire moss</name>
    <name type="synonym">Dicranum purpureum</name>
    <dbReference type="NCBI Taxonomy" id="3225"/>
    <lineage>
        <taxon>Eukaryota</taxon>
        <taxon>Viridiplantae</taxon>
        <taxon>Streptophyta</taxon>
        <taxon>Embryophyta</taxon>
        <taxon>Bryophyta</taxon>
        <taxon>Bryophytina</taxon>
        <taxon>Bryopsida</taxon>
        <taxon>Dicranidae</taxon>
        <taxon>Pseudoditrichales</taxon>
        <taxon>Ditrichaceae</taxon>
        <taxon>Ceratodon</taxon>
    </lineage>
</organism>
<feature type="region of interest" description="Disordered" evidence="2">
    <location>
        <begin position="385"/>
        <end position="435"/>
    </location>
</feature>
<keyword evidence="1" id="KW-0862">Zinc</keyword>
<dbReference type="PANTHER" id="PTHR31315:SF1">
    <property type="entry name" value="PROTEIN SIP5"/>
    <property type="match status" value="1"/>
</dbReference>
<dbReference type="GO" id="GO:0008270">
    <property type="term" value="F:zinc ion binding"/>
    <property type="evidence" value="ECO:0007669"/>
    <property type="project" value="UniProtKB-KW"/>
</dbReference>
<evidence type="ECO:0000313" key="5">
    <source>
        <dbReference type="Proteomes" id="UP000822688"/>
    </source>
</evidence>
<reference evidence="4" key="1">
    <citation type="submission" date="2020-06" db="EMBL/GenBank/DDBJ databases">
        <title>WGS assembly of Ceratodon purpureus strain R40.</title>
        <authorList>
            <person name="Carey S.B."/>
            <person name="Jenkins J."/>
            <person name="Shu S."/>
            <person name="Lovell J.T."/>
            <person name="Sreedasyam A."/>
            <person name="Maumus F."/>
            <person name="Tiley G.P."/>
            <person name="Fernandez-Pozo N."/>
            <person name="Barry K."/>
            <person name="Chen C."/>
            <person name="Wang M."/>
            <person name="Lipzen A."/>
            <person name="Daum C."/>
            <person name="Saski C.A."/>
            <person name="Payton A.C."/>
            <person name="Mcbreen J.C."/>
            <person name="Conrad R.E."/>
            <person name="Kollar L.M."/>
            <person name="Olsson S."/>
            <person name="Huttunen S."/>
            <person name="Landis J.B."/>
            <person name="Wickett N.J."/>
            <person name="Johnson M.G."/>
            <person name="Rensing S.A."/>
            <person name="Grimwood J."/>
            <person name="Schmutz J."/>
            <person name="Mcdaniel S.F."/>
        </authorList>
    </citation>
    <scope>NUCLEOTIDE SEQUENCE</scope>
    <source>
        <strain evidence="4">R40</strain>
    </source>
</reference>
<dbReference type="InterPro" id="IPR039301">
    <property type="entry name" value="Sip5/DA2"/>
</dbReference>
<feature type="compositionally biased region" description="Polar residues" evidence="2">
    <location>
        <begin position="472"/>
        <end position="497"/>
    </location>
</feature>
<evidence type="ECO:0000313" key="4">
    <source>
        <dbReference type="EMBL" id="KAG0580694.1"/>
    </source>
</evidence>
<dbReference type="GO" id="GO:0005737">
    <property type="term" value="C:cytoplasm"/>
    <property type="evidence" value="ECO:0007669"/>
    <property type="project" value="TreeGrafter"/>
</dbReference>
<feature type="region of interest" description="Disordered" evidence="2">
    <location>
        <begin position="138"/>
        <end position="161"/>
    </location>
</feature>
<keyword evidence="1" id="KW-0863">Zinc-finger</keyword>
<dbReference type="InterPro" id="IPR001841">
    <property type="entry name" value="Znf_RING"/>
</dbReference>
<dbReference type="Proteomes" id="UP000822688">
    <property type="component" value="Chromosome 4"/>
</dbReference>
<feature type="compositionally biased region" description="Basic and acidic residues" evidence="2">
    <location>
        <begin position="399"/>
        <end position="410"/>
    </location>
</feature>
<feature type="region of interest" description="Disordered" evidence="2">
    <location>
        <begin position="524"/>
        <end position="545"/>
    </location>
</feature>
<keyword evidence="1" id="KW-0479">Metal-binding</keyword>
<name>A0A8T0IAH9_CERPU</name>
<accession>A0A8T0IAH9</accession>
<proteinExistence type="predicted"/>
<feature type="region of interest" description="Disordered" evidence="2">
    <location>
        <begin position="451"/>
        <end position="501"/>
    </location>
</feature>
<dbReference type="AlphaFoldDB" id="A0A8T0IAH9"/>
<evidence type="ECO:0000259" key="3">
    <source>
        <dbReference type="PROSITE" id="PS50089"/>
    </source>
</evidence>
<gene>
    <name evidence="4" type="ORF">KC19_4G192300</name>
</gene>
<feature type="compositionally biased region" description="Basic and acidic residues" evidence="2">
    <location>
        <begin position="147"/>
        <end position="157"/>
    </location>
</feature>
<keyword evidence="5" id="KW-1185">Reference proteome</keyword>
<dbReference type="SUPFAM" id="SSF57850">
    <property type="entry name" value="RING/U-box"/>
    <property type="match status" value="1"/>
</dbReference>
<dbReference type="EMBL" id="CM026424">
    <property type="protein sequence ID" value="KAG0580694.1"/>
    <property type="molecule type" value="Genomic_DNA"/>
</dbReference>
<dbReference type="PROSITE" id="PS50089">
    <property type="entry name" value="ZF_RING_2"/>
    <property type="match status" value="1"/>
</dbReference>
<dbReference type="PANTHER" id="PTHR31315">
    <property type="entry name" value="PROTEIN SIP5"/>
    <property type="match status" value="1"/>
</dbReference>
<comment type="caution">
    <text evidence="4">The sequence shown here is derived from an EMBL/GenBank/DDBJ whole genome shotgun (WGS) entry which is preliminary data.</text>
</comment>